<dbReference type="Proteomes" id="UP000320176">
    <property type="component" value="Unassembled WGS sequence"/>
</dbReference>
<comment type="caution">
    <text evidence="1">The sequence shown here is derived from an EMBL/GenBank/DDBJ whole genome shotgun (WGS) entry which is preliminary data.</text>
</comment>
<evidence type="ECO:0000313" key="1">
    <source>
        <dbReference type="EMBL" id="TWU06322.1"/>
    </source>
</evidence>
<dbReference type="AlphaFoldDB" id="A0A5C6B439"/>
<dbReference type="Gene3D" id="2.30.42.10">
    <property type="match status" value="1"/>
</dbReference>
<organism evidence="1 2">
    <name type="scientific">Stieleria varia</name>
    <dbReference type="NCBI Taxonomy" id="2528005"/>
    <lineage>
        <taxon>Bacteria</taxon>
        <taxon>Pseudomonadati</taxon>
        <taxon>Planctomycetota</taxon>
        <taxon>Planctomycetia</taxon>
        <taxon>Pirellulales</taxon>
        <taxon>Pirellulaceae</taxon>
        <taxon>Stieleria</taxon>
    </lineage>
</organism>
<evidence type="ECO:0008006" key="3">
    <source>
        <dbReference type="Google" id="ProtNLM"/>
    </source>
</evidence>
<evidence type="ECO:0000313" key="2">
    <source>
        <dbReference type="Proteomes" id="UP000320176"/>
    </source>
</evidence>
<name>A0A5C6B439_9BACT</name>
<gene>
    <name evidence="1" type="ORF">Pla52n_20430</name>
</gene>
<reference evidence="1 2" key="1">
    <citation type="submission" date="2019-02" db="EMBL/GenBank/DDBJ databases">
        <title>Deep-cultivation of Planctomycetes and their phenomic and genomic characterization uncovers novel biology.</title>
        <authorList>
            <person name="Wiegand S."/>
            <person name="Jogler M."/>
            <person name="Boedeker C."/>
            <person name="Pinto D."/>
            <person name="Vollmers J."/>
            <person name="Rivas-Marin E."/>
            <person name="Kohn T."/>
            <person name="Peeters S.H."/>
            <person name="Heuer A."/>
            <person name="Rast P."/>
            <person name="Oberbeckmann S."/>
            <person name="Bunk B."/>
            <person name="Jeske O."/>
            <person name="Meyerdierks A."/>
            <person name="Storesund J.E."/>
            <person name="Kallscheuer N."/>
            <person name="Luecker S."/>
            <person name="Lage O.M."/>
            <person name="Pohl T."/>
            <person name="Merkel B.J."/>
            <person name="Hornburger P."/>
            <person name="Mueller R.-W."/>
            <person name="Bruemmer F."/>
            <person name="Labrenz M."/>
            <person name="Spormann A.M."/>
            <person name="Op Den Camp H."/>
            <person name="Overmann J."/>
            <person name="Amann R."/>
            <person name="Jetten M.S.M."/>
            <person name="Mascher T."/>
            <person name="Medema M.H."/>
            <person name="Devos D.P."/>
            <person name="Kaster A.-K."/>
            <person name="Ovreas L."/>
            <person name="Rohde M."/>
            <person name="Galperin M.Y."/>
            <person name="Jogler C."/>
        </authorList>
    </citation>
    <scope>NUCLEOTIDE SEQUENCE [LARGE SCALE GENOMIC DNA]</scope>
    <source>
        <strain evidence="1 2">Pla52n</strain>
    </source>
</reference>
<proteinExistence type="predicted"/>
<dbReference type="InterPro" id="IPR036034">
    <property type="entry name" value="PDZ_sf"/>
</dbReference>
<dbReference type="RefSeq" id="WP_146519418.1">
    <property type="nucleotide sequence ID" value="NZ_CP151726.1"/>
</dbReference>
<sequence length="262" mass="29269">MSFVKPKWPDGSVHTLVGNEPLVVRGHRMQICFDSNEASKPGVNLKALTRPEAAHYVRFTVPNPGDDATDDQLEIAHRLFFRIPPLVPAKVLPLFESHYYQHWGVSVPGHRRPEQSTPDPDYVDPFQIGVSLGPAEKNRIPAYYSSGFQVTRVAPYSPAENVGIEVGDILLSWQGSQIYGDDPSQPFSNYSSLNNQLSEMLERNAKGKGWGSFNMKFDLLDHRTGEVIRIAPWFGMTAGGGPNKAEIIKRLAERKRSRQASQ</sequence>
<dbReference type="OrthoDB" id="6111975at2"/>
<keyword evidence="2" id="KW-1185">Reference proteome</keyword>
<protein>
    <recommendedName>
        <fullName evidence="3">PDZ domain-containing protein</fullName>
    </recommendedName>
</protein>
<accession>A0A5C6B439</accession>
<dbReference type="EMBL" id="SJPN01000002">
    <property type="protein sequence ID" value="TWU06322.1"/>
    <property type="molecule type" value="Genomic_DNA"/>
</dbReference>
<dbReference type="SUPFAM" id="SSF50156">
    <property type="entry name" value="PDZ domain-like"/>
    <property type="match status" value="1"/>
</dbReference>